<dbReference type="CDD" id="cd24015">
    <property type="entry name" value="ASKHA_NBD_PanK-III"/>
    <property type="match status" value="1"/>
</dbReference>
<comment type="similarity">
    <text evidence="14 16">Belongs to the type III pantothenate kinase family.</text>
</comment>
<sequence>MCWLFDLGNSRLKCAPLMADGRAGESIAIDHRNGALAAALDRHLPSEFDVAYLASVADPALRVEVLQALTARCRRISVARTQSRWGDFRIAYADPARLGVDRFLAMLAAQADCSGGAVLVCAIGTALTVDLVDAAGGHRGGRIAPSPTLMREALQARIVQLPASGGSYREFGADTPDALAAGCEGAALGLIERSLAMAGRELGAAPTLYLHGGGAPALLPQLPPARWSPQLVLQGLARWAALDTAR</sequence>
<comment type="cofactor">
    <cofactor evidence="2">
        <name>K(+)</name>
        <dbReference type="ChEBI" id="CHEBI:29103"/>
    </cofactor>
</comment>
<comment type="caution">
    <text evidence="17">The sequence shown here is derived from an EMBL/GenBank/DDBJ whole genome shotgun (WGS) entry which is preliminary data.</text>
</comment>
<keyword evidence="7 16" id="KW-0963">Cytoplasm</keyword>
<dbReference type="HAMAP" id="MF_01274">
    <property type="entry name" value="Pantothen_kinase_3"/>
    <property type="match status" value="1"/>
</dbReference>
<feature type="binding site" evidence="16">
    <location>
        <begin position="99"/>
        <end position="102"/>
    </location>
    <ligand>
        <name>substrate</name>
    </ligand>
</feature>
<comment type="subcellular location">
    <subcellularLocation>
        <location evidence="3 16">Cytoplasm</location>
    </subcellularLocation>
</comment>
<proteinExistence type="inferred from homology"/>
<evidence type="ECO:0000256" key="13">
    <source>
        <dbReference type="ARBA" id="ARBA00022993"/>
    </source>
</evidence>
<dbReference type="AlphaFoldDB" id="A0A0A0ERR6"/>
<evidence type="ECO:0000256" key="15">
    <source>
        <dbReference type="ARBA" id="ARBA00040883"/>
    </source>
</evidence>
<feature type="binding site" evidence="16">
    <location>
        <position position="175"/>
    </location>
    <ligand>
        <name>substrate</name>
    </ligand>
</feature>
<evidence type="ECO:0000256" key="4">
    <source>
        <dbReference type="ARBA" id="ARBA00005225"/>
    </source>
</evidence>
<evidence type="ECO:0000256" key="7">
    <source>
        <dbReference type="ARBA" id="ARBA00022490"/>
    </source>
</evidence>
<evidence type="ECO:0000256" key="3">
    <source>
        <dbReference type="ARBA" id="ARBA00004496"/>
    </source>
</evidence>
<evidence type="ECO:0000256" key="2">
    <source>
        <dbReference type="ARBA" id="ARBA00001958"/>
    </source>
</evidence>
<dbReference type="PANTHER" id="PTHR34265:SF1">
    <property type="entry name" value="TYPE III PANTOTHENATE KINASE"/>
    <property type="match status" value="1"/>
</dbReference>
<comment type="subunit">
    <text evidence="5 16">Homodimer.</text>
</comment>
<dbReference type="eggNOG" id="COG1521">
    <property type="taxonomic scope" value="Bacteria"/>
</dbReference>
<keyword evidence="9 16" id="KW-0547">Nucleotide-binding</keyword>
<feature type="binding site" evidence="16">
    <location>
        <position position="125"/>
    </location>
    <ligand>
        <name>ATP</name>
        <dbReference type="ChEBI" id="CHEBI:30616"/>
    </ligand>
</feature>
<evidence type="ECO:0000256" key="12">
    <source>
        <dbReference type="ARBA" id="ARBA00022958"/>
    </source>
</evidence>
<evidence type="ECO:0000256" key="11">
    <source>
        <dbReference type="ARBA" id="ARBA00022840"/>
    </source>
</evidence>
<dbReference type="Pfam" id="PF03309">
    <property type="entry name" value="Pan_kinase"/>
    <property type="match status" value="1"/>
</dbReference>
<dbReference type="EMBL" id="AVPS01000001">
    <property type="protein sequence ID" value="KGM52895.1"/>
    <property type="molecule type" value="Genomic_DNA"/>
</dbReference>
<dbReference type="NCBIfam" id="TIGR00671">
    <property type="entry name" value="baf"/>
    <property type="match status" value="1"/>
</dbReference>
<evidence type="ECO:0000256" key="5">
    <source>
        <dbReference type="ARBA" id="ARBA00011738"/>
    </source>
</evidence>
<dbReference type="PANTHER" id="PTHR34265">
    <property type="entry name" value="TYPE III PANTOTHENATE KINASE"/>
    <property type="match status" value="1"/>
</dbReference>
<evidence type="ECO:0000256" key="16">
    <source>
        <dbReference type="HAMAP-Rule" id="MF_01274"/>
    </source>
</evidence>
<evidence type="ECO:0000256" key="8">
    <source>
        <dbReference type="ARBA" id="ARBA00022679"/>
    </source>
</evidence>
<comment type="pathway">
    <text evidence="4 16">Cofactor biosynthesis; coenzyme A biosynthesis; CoA from (R)-pantothenate: step 1/5.</text>
</comment>
<keyword evidence="12 16" id="KW-0630">Potassium</keyword>
<dbReference type="InterPro" id="IPR043129">
    <property type="entry name" value="ATPase_NBD"/>
</dbReference>
<dbReference type="Proteomes" id="UP000030017">
    <property type="component" value="Unassembled WGS sequence"/>
</dbReference>
<dbReference type="GO" id="GO:0005524">
    <property type="term" value="F:ATP binding"/>
    <property type="evidence" value="ECO:0007669"/>
    <property type="project" value="UniProtKB-UniRule"/>
</dbReference>
<evidence type="ECO:0000256" key="6">
    <source>
        <dbReference type="ARBA" id="ARBA00012102"/>
    </source>
</evidence>
<comment type="cofactor">
    <cofactor evidence="16">
        <name>NH4(+)</name>
        <dbReference type="ChEBI" id="CHEBI:28938"/>
    </cofactor>
    <cofactor evidence="16">
        <name>K(+)</name>
        <dbReference type="ChEBI" id="CHEBI:29103"/>
    </cofactor>
    <text evidence="16">A monovalent cation. Ammonium or potassium.</text>
</comment>
<dbReference type="OrthoDB" id="9781305at2"/>
<dbReference type="EC" id="2.7.1.33" evidence="6 16"/>
<dbReference type="SUPFAM" id="SSF53067">
    <property type="entry name" value="Actin-like ATPase domain"/>
    <property type="match status" value="2"/>
</dbReference>
<evidence type="ECO:0000256" key="1">
    <source>
        <dbReference type="ARBA" id="ARBA00001206"/>
    </source>
</evidence>
<dbReference type="InterPro" id="IPR004619">
    <property type="entry name" value="Type_III_PanK"/>
</dbReference>
<comment type="catalytic activity">
    <reaction evidence="1 16">
        <text>(R)-pantothenate + ATP = (R)-4'-phosphopantothenate + ADP + H(+)</text>
        <dbReference type="Rhea" id="RHEA:16373"/>
        <dbReference type="ChEBI" id="CHEBI:10986"/>
        <dbReference type="ChEBI" id="CHEBI:15378"/>
        <dbReference type="ChEBI" id="CHEBI:29032"/>
        <dbReference type="ChEBI" id="CHEBI:30616"/>
        <dbReference type="ChEBI" id="CHEBI:456216"/>
        <dbReference type="EC" id="2.7.1.33"/>
    </reaction>
</comment>
<feature type="binding site" evidence="16">
    <location>
        <begin position="6"/>
        <end position="13"/>
    </location>
    <ligand>
        <name>ATP</name>
        <dbReference type="ChEBI" id="CHEBI:30616"/>
    </ligand>
</feature>
<evidence type="ECO:0000313" key="18">
    <source>
        <dbReference type="Proteomes" id="UP000030017"/>
    </source>
</evidence>
<protein>
    <recommendedName>
        <fullName evidence="15 16">Type III pantothenate kinase</fullName>
        <ecNumber evidence="6 16">2.7.1.33</ecNumber>
    </recommendedName>
    <alternativeName>
        <fullName evidence="16">PanK-III</fullName>
    </alternativeName>
    <alternativeName>
        <fullName evidence="16">Pantothenic acid kinase</fullName>
    </alternativeName>
</protein>
<accession>A0A0A0ERR6</accession>
<name>A0A0A0ERR6_9GAMM</name>
<evidence type="ECO:0000256" key="10">
    <source>
        <dbReference type="ARBA" id="ARBA00022777"/>
    </source>
</evidence>
<dbReference type="STRING" id="1122185.N792_01280"/>
<comment type="function">
    <text evidence="16">Catalyzes the phosphorylation of pantothenate (Pan), the first step in CoA biosynthesis.</text>
</comment>
<keyword evidence="8 16" id="KW-0808">Transferase</keyword>
<reference evidence="17 18" key="1">
    <citation type="submission" date="2013-08" db="EMBL/GenBank/DDBJ databases">
        <title>Genome sequencing of Lysobacter.</title>
        <authorList>
            <person name="Zhang S."/>
            <person name="Wang G."/>
        </authorList>
    </citation>
    <scope>NUCLEOTIDE SEQUENCE [LARGE SCALE GENOMIC DNA]</scope>
    <source>
        <strain evidence="17 18">Ko07</strain>
    </source>
</reference>
<keyword evidence="10 16" id="KW-0418">Kinase</keyword>
<comment type="caution">
    <text evidence="16">Lacks conserved residue(s) required for the propagation of feature annotation.</text>
</comment>
<dbReference type="GO" id="GO:0004594">
    <property type="term" value="F:pantothenate kinase activity"/>
    <property type="evidence" value="ECO:0007669"/>
    <property type="project" value="UniProtKB-UniRule"/>
</dbReference>
<dbReference type="UniPathway" id="UPA00241">
    <property type="reaction ID" value="UER00352"/>
</dbReference>
<feature type="active site" description="Proton acceptor" evidence="16">
    <location>
        <position position="101"/>
    </location>
</feature>
<feature type="binding site" evidence="16">
    <location>
        <position position="92"/>
    </location>
    <ligand>
        <name>substrate</name>
    </ligand>
</feature>
<dbReference type="GO" id="GO:0005737">
    <property type="term" value="C:cytoplasm"/>
    <property type="evidence" value="ECO:0007669"/>
    <property type="project" value="UniProtKB-SubCell"/>
</dbReference>
<organism evidence="17 18">
    <name type="scientific">Lysobacter concretionis Ko07 = DSM 16239</name>
    <dbReference type="NCBI Taxonomy" id="1122185"/>
    <lineage>
        <taxon>Bacteria</taxon>
        <taxon>Pseudomonadati</taxon>
        <taxon>Pseudomonadota</taxon>
        <taxon>Gammaproteobacteria</taxon>
        <taxon>Lysobacterales</taxon>
        <taxon>Lysobacteraceae</taxon>
        <taxon>Novilysobacter</taxon>
    </lineage>
</organism>
<dbReference type="Gene3D" id="3.30.420.40">
    <property type="match status" value="2"/>
</dbReference>
<keyword evidence="13 16" id="KW-0173">Coenzyme A biosynthesis</keyword>
<evidence type="ECO:0000256" key="14">
    <source>
        <dbReference type="ARBA" id="ARBA00038036"/>
    </source>
</evidence>
<keyword evidence="11 16" id="KW-0067">ATP-binding</keyword>
<gene>
    <name evidence="16" type="primary">coaX</name>
    <name evidence="17" type="ORF">N792_01280</name>
</gene>
<dbReference type="GO" id="GO:0015937">
    <property type="term" value="P:coenzyme A biosynthetic process"/>
    <property type="evidence" value="ECO:0007669"/>
    <property type="project" value="UniProtKB-UniRule"/>
</dbReference>
<evidence type="ECO:0000256" key="9">
    <source>
        <dbReference type="ARBA" id="ARBA00022741"/>
    </source>
</evidence>
<evidence type="ECO:0000313" key="17">
    <source>
        <dbReference type="EMBL" id="KGM52895.1"/>
    </source>
</evidence>
<keyword evidence="18" id="KW-1185">Reference proteome</keyword>